<comment type="caution">
    <text evidence="2">The sequence shown here is derived from an EMBL/GenBank/DDBJ whole genome shotgun (WGS) entry which is preliminary data.</text>
</comment>
<feature type="transmembrane region" description="Helical" evidence="1">
    <location>
        <begin position="335"/>
        <end position="355"/>
    </location>
</feature>
<gene>
    <name evidence="2" type="ORF">DI536_31445</name>
</gene>
<keyword evidence="1" id="KW-0812">Transmembrane</keyword>
<dbReference type="Proteomes" id="UP000249061">
    <property type="component" value="Unassembled WGS sequence"/>
</dbReference>
<keyword evidence="1" id="KW-1133">Transmembrane helix</keyword>
<dbReference type="EMBL" id="QFQP01000041">
    <property type="protein sequence ID" value="PZR05977.1"/>
    <property type="molecule type" value="Genomic_DNA"/>
</dbReference>
<feature type="transmembrane region" description="Helical" evidence="1">
    <location>
        <begin position="110"/>
        <end position="129"/>
    </location>
</feature>
<evidence type="ECO:0008006" key="4">
    <source>
        <dbReference type="Google" id="ProtNLM"/>
    </source>
</evidence>
<feature type="transmembrane region" description="Helical" evidence="1">
    <location>
        <begin position="250"/>
        <end position="270"/>
    </location>
</feature>
<protein>
    <recommendedName>
        <fullName evidence="4">Glycosyltransferase RgtA/B/C/D-like domain-containing protein</fullName>
    </recommendedName>
</protein>
<organism evidence="2 3">
    <name type="scientific">Archangium gephyra</name>
    <dbReference type="NCBI Taxonomy" id="48"/>
    <lineage>
        <taxon>Bacteria</taxon>
        <taxon>Pseudomonadati</taxon>
        <taxon>Myxococcota</taxon>
        <taxon>Myxococcia</taxon>
        <taxon>Myxococcales</taxon>
        <taxon>Cystobacterineae</taxon>
        <taxon>Archangiaceae</taxon>
        <taxon>Archangium</taxon>
    </lineage>
</organism>
<evidence type="ECO:0000256" key="1">
    <source>
        <dbReference type="SAM" id="Phobius"/>
    </source>
</evidence>
<sequence length="372" mass="40214">MRSFVFAIGVVLAATLVALAKPGLRDPDSTLYAAMSSSLAMQPLSKWLVPEWPEGRQKSGRFVEHTAVTLWPGAALERIGVTPGAQVANVLCAGLLLWLVGVLAERLAAGTRSLAFAAWGASIVCIQYWTRANHEVWWAAAALGVLCVIAANRHWLWAAACVGLACAFKGVLGLDVVVLALPLAWVLRGRAWTLTWGVASLVFSVVLLVAYDSAYRSQTGIGFVEAYLDTQLNYVGQIERHPWWLKPWNVVLYLGKAAFFSLPGTLLLLANFKRVRVSPVGPLLLGSLLVVLGTSLMSRHAARYIFPVYPVLAVAGAVVARHAAITAWLKTREQFVLLAVGVLVTARVLFASAVYTPMNVLPGIPIQQREAK</sequence>
<proteinExistence type="predicted"/>
<evidence type="ECO:0000313" key="2">
    <source>
        <dbReference type="EMBL" id="PZR05977.1"/>
    </source>
</evidence>
<feature type="transmembrane region" description="Helical" evidence="1">
    <location>
        <begin position="162"/>
        <end position="187"/>
    </location>
</feature>
<feature type="transmembrane region" description="Helical" evidence="1">
    <location>
        <begin position="194"/>
        <end position="211"/>
    </location>
</feature>
<feature type="transmembrane region" description="Helical" evidence="1">
    <location>
        <begin position="136"/>
        <end position="156"/>
    </location>
</feature>
<feature type="transmembrane region" description="Helical" evidence="1">
    <location>
        <begin position="277"/>
        <end position="298"/>
    </location>
</feature>
<feature type="transmembrane region" description="Helical" evidence="1">
    <location>
        <begin position="304"/>
        <end position="323"/>
    </location>
</feature>
<name>A0A2W5SW92_9BACT</name>
<keyword evidence="1" id="KW-0472">Membrane</keyword>
<feature type="transmembrane region" description="Helical" evidence="1">
    <location>
        <begin position="87"/>
        <end position="104"/>
    </location>
</feature>
<evidence type="ECO:0000313" key="3">
    <source>
        <dbReference type="Proteomes" id="UP000249061"/>
    </source>
</evidence>
<dbReference type="AlphaFoldDB" id="A0A2W5SW92"/>
<reference evidence="2 3" key="1">
    <citation type="submission" date="2017-08" db="EMBL/GenBank/DDBJ databases">
        <title>Infants hospitalized years apart are colonized by the same room-sourced microbial strains.</title>
        <authorList>
            <person name="Brooks B."/>
            <person name="Olm M.R."/>
            <person name="Firek B.A."/>
            <person name="Baker R."/>
            <person name="Thomas B.C."/>
            <person name="Morowitz M.J."/>
            <person name="Banfield J.F."/>
        </authorList>
    </citation>
    <scope>NUCLEOTIDE SEQUENCE [LARGE SCALE GENOMIC DNA]</scope>
    <source>
        <strain evidence="2">S2_003_000_R2_14</strain>
    </source>
</reference>
<accession>A0A2W5SW92</accession>